<accession>A0A2N9DV90</accession>
<evidence type="ECO:0000313" key="1">
    <source>
        <dbReference type="EMBL" id="SPC38347.1"/>
    </source>
</evidence>
<dbReference type="AlphaFoldDB" id="A0A2N9DV90"/>
<keyword evidence="2" id="KW-1185">Reference proteome</keyword>
<proteinExistence type="predicted"/>
<dbReference type="EMBL" id="OGVC01000015">
    <property type="protein sequence ID" value="SPC38347.1"/>
    <property type="molecule type" value="Genomic_DNA"/>
</dbReference>
<gene>
    <name evidence="1" type="ORF">LFUMFP_220108</name>
</gene>
<comment type="caution">
    <text evidence="1">The sequence shown here is derived from an EMBL/GenBank/DDBJ whole genome shotgun (WGS) entry which is preliminary data.</text>
</comment>
<organism evidence="1 2">
    <name type="scientific">Latilactobacillus fuchuensis</name>
    <dbReference type="NCBI Taxonomy" id="164393"/>
    <lineage>
        <taxon>Bacteria</taxon>
        <taxon>Bacillati</taxon>
        <taxon>Bacillota</taxon>
        <taxon>Bacilli</taxon>
        <taxon>Lactobacillales</taxon>
        <taxon>Lactobacillaceae</taxon>
        <taxon>Latilactobacillus</taxon>
    </lineage>
</organism>
<reference evidence="1" key="1">
    <citation type="submission" date="2018-01" db="EMBL/GenBank/DDBJ databases">
        <authorList>
            <person name="Chaillou S."/>
        </authorList>
    </citation>
    <scope>NUCLEOTIDE SEQUENCE [LARGE SCALE GENOMIC DNA]</scope>
    <source>
        <strain evidence="1">MFPC41A2801</strain>
    </source>
</reference>
<evidence type="ECO:0000313" key="2">
    <source>
        <dbReference type="Proteomes" id="UP000238739"/>
    </source>
</evidence>
<protein>
    <submittedName>
        <fullName evidence="1">Uncharacterized protein</fullName>
    </submittedName>
</protein>
<name>A0A2N9DV90_9LACO</name>
<sequence length="66" mass="7465">MKTCYTDVNQTSDMKGLITDETYIEILTHTTDWVHGSDYCISVQTTIMGANHRYDGRQPGGVKHDD</sequence>
<dbReference type="Proteomes" id="UP000238739">
    <property type="component" value="Unassembled WGS sequence"/>
</dbReference>